<dbReference type="STRING" id="45351.A7T7B1"/>
<dbReference type="InParanoid" id="A7T7B1"/>
<proteinExistence type="predicted"/>
<organism evidence="1 2">
    <name type="scientific">Nematostella vectensis</name>
    <name type="common">Starlet sea anemone</name>
    <dbReference type="NCBI Taxonomy" id="45351"/>
    <lineage>
        <taxon>Eukaryota</taxon>
        <taxon>Metazoa</taxon>
        <taxon>Cnidaria</taxon>
        <taxon>Anthozoa</taxon>
        <taxon>Hexacorallia</taxon>
        <taxon>Actiniaria</taxon>
        <taxon>Edwardsiidae</taxon>
        <taxon>Nematostella</taxon>
    </lineage>
</organism>
<name>A7T7B1_NEMVE</name>
<protein>
    <submittedName>
        <fullName evidence="1">Uncharacterized protein</fullName>
    </submittedName>
</protein>
<accession>A7T7B1</accession>
<feature type="non-terminal residue" evidence="1">
    <location>
        <position position="1"/>
    </location>
</feature>
<dbReference type="KEGG" id="nve:5498547"/>
<dbReference type="AlphaFoldDB" id="A7T7B1"/>
<dbReference type="PhylomeDB" id="A7T7B1"/>
<keyword evidence="2" id="KW-1185">Reference proteome</keyword>
<gene>
    <name evidence="1" type="ORF">NEMVEDRAFT_v1g148714</name>
</gene>
<sequence>MGGVDSGLRVGGRCTAKHSSKEGTILGVANEGSKMVKVQWDDCEAPVSDVLVANLEHVEPPRFDVMRIKKISPEVFTDLLALTGLLED</sequence>
<evidence type="ECO:0000313" key="2">
    <source>
        <dbReference type="Proteomes" id="UP000001593"/>
    </source>
</evidence>
<reference evidence="1 2" key="1">
    <citation type="journal article" date="2007" name="Science">
        <title>Sea anemone genome reveals ancestral eumetazoan gene repertoire and genomic organization.</title>
        <authorList>
            <person name="Putnam N.H."/>
            <person name="Srivastava M."/>
            <person name="Hellsten U."/>
            <person name="Dirks B."/>
            <person name="Chapman J."/>
            <person name="Salamov A."/>
            <person name="Terry A."/>
            <person name="Shapiro H."/>
            <person name="Lindquist E."/>
            <person name="Kapitonov V.V."/>
            <person name="Jurka J."/>
            <person name="Genikhovich G."/>
            <person name="Grigoriev I.V."/>
            <person name="Lucas S.M."/>
            <person name="Steele R.E."/>
            <person name="Finnerty J.R."/>
            <person name="Technau U."/>
            <person name="Martindale M.Q."/>
            <person name="Rokhsar D.S."/>
        </authorList>
    </citation>
    <scope>NUCLEOTIDE SEQUENCE [LARGE SCALE GENOMIC DNA]</scope>
    <source>
        <strain evidence="2">CH2 X CH6</strain>
    </source>
</reference>
<dbReference type="Proteomes" id="UP000001593">
    <property type="component" value="Unassembled WGS sequence"/>
</dbReference>
<dbReference type="HOGENOM" id="CLU_2475331_0_0_1"/>
<dbReference type="eggNOG" id="KOG1426">
    <property type="taxonomic scope" value="Eukaryota"/>
</dbReference>
<evidence type="ECO:0000313" key="1">
    <source>
        <dbReference type="EMBL" id="EDO28140.1"/>
    </source>
</evidence>
<dbReference type="EMBL" id="DS471975">
    <property type="protein sequence ID" value="EDO28140.1"/>
    <property type="molecule type" value="Genomic_DNA"/>
</dbReference>